<accession>A0A835F6C4</accession>
<dbReference type="Gene3D" id="3.40.50.720">
    <property type="entry name" value="NAD(P)-binding Rossmann-like Domain"/>
    <property type="match status" value="1"/>
</dbReference>
<dbReference type="InterPro" id="IPR036291">
    <property type="entry name" value="NAD(P)-bd_dom_sf"/>
</dbReference>
<dbReference type="Pfam" id="PF22917">
    <property type="entry name" value="PRISE"/>
    <property type="match status" value="1"/>
</dbReference>
<name>A0A835F6C4_9POAL</name>
<protein>
    <recommendedName>
        <fullName evidence="2">PRISE-like Rossmann-fold domain-containing protein</fullName>
    </recommendedName>
</protein>
<dbReference type="GO" id="GO:0016627">
    <property type="term" value="F:oxidoreductase activity, acting on the CH-CH group of donors"/>
    <property type="evidence" value="ECO:0007669"/>
    <property type="project" value="UniProtKB-ARBA"/>
</dbReference>
<dbReference type="AlphaFoldDB" id="A0A835F6C4"/>
<feature type="compositionally biased region" description="Pro residues" evidence="1">
    <location>
        <begin position="118"/>
        <end position="130"/>
    </location>
</feature>
<sequence>MATMANGNFPSADRPSPTAATTRGISSAGAHANDPTTGDAIGCGRRVISAHKRNKAPAGRRCAALRTPRRPPGPTGQRNKPSQPGNPPIIRPTRQRDEYSPAHIRTRPQRDPARHPSLPSPPAPSRPIPSSPIHLASFRRAAAMSWWWTGAIGAVKKRQDEQAAAAEPTYQSVALVVGSTGIVGTSLLDILPLADTPGGPWKVYALSRRPLPPWSPPAPSPAVTHLHLDLADAAAVAGALRPLTDITHVFYVAWTSRPTEAQNREANAAMLRNVLSVVVPNCPALVHVCLQTGRKHYVGPFEALGRVPFPDPPFTEDMPRLDCPNFYYDMEDILFDEVSRRDGAVSWSVHRPTTVFGYSPRSAMNLVGSLCVYAAICRKEGATLRWPGSRVSWEGFSDASDADLIAEHEIWAAVDPFAKNEAFNCSNGDLFKWKQLWPILADHFGVEWAGYEGEDNRFKLEEAMAGKEAVWAEIVRENELIATQLDEITNWWFVDAMFSVESELLDSMNKSKEHGFLGFRNTVNSFNTWIEKMKVFKIVP</sequence>
<evidence type="ECO:0000313" key="3">
    <source>
        <dbReference type="EMBL" id="KAF8729052.1"/>
    </source>
</evidence>
<evidence type="ECO:0000259" key="2">
    <source>
        <dbReference type="Pfam" id="PF22917"/>
    </source>
</evidence>
<dbReference type="Proteomes" id="UP000636709">
    <property type="component" value="Unassembled WGS sequence"/>
</dbReference>
<dbReference type="PANTHER" id="PTHR32487:SF0">
    <property type="entry name" value="3-OXO-DELTA(4,5)-STEROID 5-BETA-REDUCTASE"/>
    <property type="match status" value="1"/>
</dbReference>
<gene>
    <name evidence="3" type="ORF">HU200_018364</name>
</gene>
<keyword evidence="4" id="KW-1185">Reference proteome</keyword>
<feature type="domain" description="PRISE-like Rossmann-fold" evidence="2">
    <location>
        <begin position="174"/>
        <end position="540"/>
    </location>
</feature>
<dbReference type="PANTHER" id="PTHR32487">
    <property type="entry name" value="3-OXO-DELTA(4,5)-STEROID 5-BETA-REDUCTASE"/>
    <property type="match status" value="1"/>
</dbReference>
<feature type="region of interest" description="Disordered" evidence="1">
    <location>
        <begin position="1"/>
        <end position="131"/>
    </location>
</feature>
<proteinExistence type="predicted"/>
<dbReference type="OrthoDB" id="1731983at2759"/>
<dbReference type="CDD" id="cd08948">
    <property type="entry name" value="5beta-POR_like_SDR_a"/>
    <property type="match status" value="1"/>
</dbReference>
<reference evidence="3" key="1">
    <citation type="submission" date="2020-07" db="EMBL/GenBank/DDBJ databases">
        <title>Genome sequence and genetic diversity analysis of an under-domesticated orphan crop, white fonio (Digitaria exilis).</title>
        <authorList>
            <person name="Bennetzen J.L."/>
            <person name="Chen S."/>
            <person name="Ma X."/>
            <person name="Wang X."/>
            <person name="Yssel A.E.J."/>
            <person name="Chaluvadi S.R."/>
            <person name="Johnson M."/>
            <person name="Gangashetty P."/>
            <person name="Hamidou F."/>
            <person name="Sanogo M.D."/>
            <person name="Zwaenepoel A."/>
            <person name="Wallace J."/>
            <person name="Van De Peer Y."/>
            <person name="Van Deynze A."/>
        </authorList>
    </citation>
    <scope>NUCLEOTIDE SEQUENCE</scope>
    <source>
        <tissue evidence="3">Leaves</tissue>
    </source>
</reference>
<comment type="caution">
    <text evidence="3">The sequence shown here is derived from an EMBL/GenBank/DDBJ whole genome shotgun (WGS) entry which is preliminary data.</text>
</comment>
<dbReference type="InterPro" id="IPR055222">
    <property type="entry name" value="PRISE-like_Rossmann-fold"/>
</dbReference>
<organism evidence="3 4">
    <name type="scientific">Digitaria exilis</name>
    <dbReference type="NCBI Taxonomy" id="1010633"/>
    <lineage>
        <taxon>Eukaryota</taxon>
        <taxon>Viridiplantae</taxon>
        <taxon>Streptophyta</taxon>
        <taxon>Embryophyta</taxon>
        <taxon>Tracheophyta</taxon>
        <taxon>Spermatophyta</taxon>
        <taxon>Magnoliopsida</taxon>
        <taxon>Liliopsida</taxon>
        <taxon>Poales</taxon>
        <taxon>Poaceae</taxon>
        <taxon>PACMAD clade</taxon>
        <taxon>Panicoideae</taxon>
        <taxon>Panicodae</taxon>
        <taxon>Paniceae</taxon>
        <taxon>Anthephorinae</taxon>
        <taxon>Digitaria</taxon>
    </lineage>
</organism>
<dbReference type="EMBL" id="JACEFO010001626">
    <property type="protein sequence ID" value="KAF8729052.1"/>
    <property type="molecule type" value="Genomic_DNA"/>
</dbReference>
<evidence type="ECO:0000256" key="1">
    <source>
        <dbReference type="SAM" id="MobiDB-lite"/>
    </source>
</evidence>
<evidence type="ECO:0000313" key="4">
    <source>
        <dbReference type="Proteomes" id="UP000636709"/>
    </source>
</evidence>
<dbReference type="SUPFAM" id="SSF51735">
    <property type="entry name" value="NAD(P)-binding Rossmann-fold domains"/>
    <property type="match status" value="1"/>
</dbReference>